<accession>C0GHX0</accession>
<name>C0GHX0_DETAL</name>
<organism evidence="1 2">
    <name type="scientific">Dethiobacter alkaliphilus AHT 1</name>
    <dbReference type="NCBI Taxonomy" id="555088"/>
    <lineage>
        <taxon>Bacteria</taxon>
        <taxon>Bacillati</taxon>
        <taxon>Bacillota</taxon>
        <taxon>Dethiobacteria</taxon>
        <taxon>Dethiobacterales</taxon>
        <taxon>Dethiobacteraceae</taxon>
        <taxon>Dethiobacter</taxon>
    </lineage>
</organism>
<evidence type="ECO:0008006" key="3">
    <source>
        <dbReference type="Google" id="ProtNLM"/>
    </source>
</evidence>
<dbReference type="AlphaFoldDB" id="C0GHX0"/>
<dbReference type="STRING" id="555088.DealDRAFT_2079"/>
<proteinExistence type="predicted"/>
<gene>
    <name evidence="1" type="ORF">DealDRAFT_2079</name>
</gene>
<dbReference type="RefSeq" id="WP_008517213.1">
    <property type="nucleotide sequence ID" value="NZ_ACJM01000010.1"/>
</dbReference>
<comment type="caution">
    <text evidence="1">The sequence shown here is derived from an EMBL/GenBank/DDBJ whole genome shotgun (WGS) entry which is preliminary data.</text>
</comment>
<evidence type="ECO:0000313" key="1">
    <source>
        <dbReference type="EMBL" id="EEG77044.1"/>
    </source>
</evidence>
<dbReference type="eggNOG" id="COG4805">
    <property type="taxonomic scope" value="Bacteria"/>
</dbReference>
<dbReference type="PANTHER" id="PTHR33361">
    <property type="entry name" value="GLR0591 PROTEIN"/>
    <property type="match status" value="1"/>
</dbReference>
<dbReference type="Pfam" id="PF05960">
    <property type="entry name" value="DUF885"/>
    <property type="match status" value="1"/>
</dbReference>
<evidence type="ECO:0000313" key="2">
    <source>
        <dbReference type="Proteomes" id="UP000006443"/>
    </source>
</evidence>
<dbReference type="OrthoDB" id="9760040at2"/>
<reference evidence="1 2" key="1">
    <citation type="submission" date="2009-02" db="EMBL/GenBank/DDBJ databases">
        <title>Sequencing of the draft genome and assembly of Dethiobacter alkaliphilus AHT 1.</title>
        <authorList>
            <consortium name="US DOE Joint Genome Institute (JGI-PGF)"/>
            <person name="Lucas S."/>
            <person name="Copeland A."/>
            <person name="Lapidus A."/>
            <person name="Glavina del Rio T."/>
            <person name="Dalin E."/>
            <person name="Tice H."/>
            <person name="Bruce D."/>
            <person name="Goodwin L."/>
            <person name="Pitluck S."/>
            <person name="Larimer F."/>
            <person name="Land M.L."/>
            <person name="Hauser L."/>
            <person name="Muyzer G."/>
        </authorList>
    </citation>
    <scope>NUCLEOTIDE SEQUENCE [LARGE SCALE GENOMIC DNA]</scope>
    <source>
        <strain evidence="1 2">AHT 1</strain>
    </source>
</reference>
<sequence length="544" mass="61107">MNETNFQQHVETFVMWHAERSPTSATNMGIHTWDHKLADCRLEAIEAEAAGLEKFLQEFQACQSANYTNDGQVDHTLVVQLIKSMLRNHNEMSHHRRNPGYYLSEILNGVFSLILKDFAPWQQRQESLAARIAAAPAVLKEAKNNLEPDSVPRVWAEVALEQARMGPGLFLQMLPAMADSPEAAERLKEAGRETAAAMDDFARWLSEVVLPQAAGDFAVQTPLFDQLLKENHMVDYDSEELLATGWKLFEETKTQMETLAQQIDPHKTVEEIIEDAKNNHPTADGLLDAVRQAMEAARSFVMENNIATIPEGEQLDIIETPLFLRPLIPFAAYIPPGIYDKSLTGVYMTTPPNPDDSPEVAKGKLKGQHYAKLPVTALHEAYPGHHLQLVTAVKNGTTARKLGLHLSTLFIEGWAFYCEELMEQTGFIAEPVQKLGRLHDQLWRAARIILDVSLHCKGMSIDEAVDFLVTRCQLEPANALAEIRRYTLSPTQPQSYLMGKLEIMKIVDEYKQKHPGTTLKTMHDHILACGSLPPRLLHKALFAQ</sequence>
<dbReference type="InterPro" id="IPR010281">
    <property type="entry name" value="DUF885"/>
</dbReference>
<keyword evidence="2" id="KW-1185">Reference proteome</keyword>
<dbReference type="Proteomes" id="UP000006443">
    <property type="component" value="Unassembled WGS sequence"/>
</dbReference>
<dbReference type="PANTHER" id="PTHR33361:SF15">
    <property type="entry name" value="DUF885 FAMILY LIPOPROTEIN"/>
    <property type="match status" value="1"/>
</dbReference>
<protein>
    <recommendedName>
        <fullName evidence="3">DUF885 domain-containing protein</fullName>
    </recommendedName>
</protein>
<dbReference type="EMBL" id="ACJM01000010">
    <property type="protein sequence ID" value="EEG77044.1"/>
    <property type="molecule type" value="Genomic_DNA"/>
</dbReference>